<evidence type="ECO:0000256" key="2">
    <source>
        <dbReference type="SAM" id="Phobius"/>
    </source>
</evidence>
<dbReference type="OrthoDB" id="2744793at2759"/>
<organism evidence="3 4">
    <name type="scientific">Dendrothele bispora (strain CBS 962.96)</name>
    <dbReference type="NCBI Taxonomy" id="1314807"/>
    <lineage>
        <taxon>Eukaryota</taxon>
        <taxon>Fungi</taxon>
        <taxon>Dikarya</taxon>
        <taxon>Basidiomycota</taxon>
        <taxon>Agaricomycotina</taxon>
        <taxon>Agaricomycetes</taxon>
        <taxon>Agaricomycetidae</taxon>
        <taxon>Agaricales</taxon>
        <taxon>Agaricales incertae sedis</taxon>
        <taxon>Dendrothele</taxon>
    </lineage>
</organism>
<feature type="transmembrane region" description="Helical" evidence="2">
    <location>
        <begin position="133"/>
        <end position="153"/>
    </location>
</feature>
<keyword evidence="4" id="KW-1185">Reference proteome</keyword>
<dbReference type="AlphaFoldDB" id="A0A4V4HC90"/>
<sequence>MPSRATESPLSDFDIFNLTFGIFQTAVGFLFFGVYCTLFIATILIFMTGKLSLSKVQVGSLAVTILTLFLSTTSLVLNMISNLPPFSLLQLDPPNRKHYNVVIATTIMNRLNYLLSDGIVIWRAWILCPSNSLVKLAMGICMILSCIGTFLDTGLTAKKFLRNPENFGAQTKILFMVVPLLVTNLGATSVIIYKMIQSTEISVTSNPVRFGLCNYLVTDYIYGIDPAKWQEKRSIPNFCFGHATNISSQNQRSYRSHQQPESTEEEEETGTLGLVSGSAIRQ</sequence>
<feature type="transmembrane region" description="Helical" evidence="2">
    <location>
        <begin position="58"/>
        <end position="81"/>
    </location>
</feature>
<evidence type="ECO:0008006" key="5">
    <source>
        <dbReference type="Google" id="ProtNLM"/>
    </source>
</evidence>
<evidence type="ECO:0000313" key="4">
    <source>
        <dbReference type="Proteomes" id="UP000297245"/>
    </source>
</evidence>
<accession>A0A4V4HC90</accession>
<proteinExistence type="predicted"/>
<reference evidence="3 4" key="1">
    <citation type="journal article" date="2019" name="Nat. Ecol. Evol.">
        <title>Megaphylogeny resolves global patterns of mushroom evolution.</title>
        <authorList>
            <person name="Varga T."/>
            <person name="Krizsan K."/>
            <person name="Foldi C."/>
            <person name="Dima B."/>
            <person name="Sanchez-Garcia M."/>
            <person name="Sanchez-Ramirez S."/>
            <person name="Szollosi G.J."/>
            <person name="Szarkandi J.G."/>
            <person name="Papp V."/>
            <person name="Albert L."/>
            <person name="Andreopoulos W."/>
            <person name="Angelini C."/>
            <person name="Antonin V."/>
            <person name="Barry K.W."/>
            <person name="Bougher N.L."/>
            <person name="Buchanan P."/>
            <person name="Buyck B."/>
            <person name="Bense V."/>
            <person name="Catcheside P."/>
            <person name="Chovatia M."/>
            <person name="Cooper J."/>
            <person name="Damon W."/>
            <person name="Desjardin D."/>
            <person name="Finy P."/>
            <person name="Geml J."/>
            <person name="Haridas S."/>
            <person name="Hughes K."/>
            <person name="Justo A."/>
            <person name="Karasinski D."/>
            <person name="Kautmanova I."/>
            <person name="Kiss B."/>
            <person name="Kocsube S."/>
            <person name="Kotiranta H."/>
            <person name="LaButti K.M."/>
            <person name="Lechner B.E."/>
            <person name="Liimatainen K."/>
            <person name="Lipzen A."/>
            <person name="Lukacs Z."/>
            <person name="Mihaltcheva S."/>
            <person name="Morgado L.N."/>
            <person name="Niskanen T."/>
            <person name="Noordeloos M.E."/>
            <person name="Ohm R.A."/>
            <person name="Ortiz-Santana B."/>
            <person name="Ovrebo C."/>
            <person name="Racz N."/>
            <person name="Riley R."/>
            <person name="Savchenko A."/>
            <person name="Shiryaev A."/>
            <person name="Soop K."/>
            <person name="Spirin V."/>
            <person name="Szebenyi C."/>
            <person name="Tomsovsky M."/>
            <person name="Tulloss R.E."/>
            <person name="Uehling J."/>
            <person name="Grigoriev I.V."/>
            <person name="Vagvolgyi C."/>
            <person name="Papp T."/>
            <person name="Martin F.M."/>
            <person name="Miettinen O."/>
            <person name="Hibbett D.S."/>
            <person name="Nagy L.G."/>
        </authorList>
    </citation>
    <scope>NUCLEOTIDE SEQUENCE [LARGE SCALE GENOMIC DNA]</scope>
    <source>
        <strain evidence="3 4">CBS 962.96</strain>
    </source>
</reference>
<evidence type="ECO:0000313" key="3">
    <source>
        <dbReference type="EMBL" id="THU82385.1"/>
    </source>
</evidence>
<name>A0A4V4HC90_DENBC</name>
<feature type="region of interest" description="Disordered" evidence="1">
    <location>
        <begin position="249"/>
        <end position="282"/>
    </location>
</feature>
<feature type="compositionally biased region" description="Polar residues" evidence="1">
    <location>
        <begin position="249"/>
        <end position="260"/>
    </location>
</feature>
<keyword evidence="2" id="KW-0472">Membrane</keyword>
<feature type="transmembrane region" description="Helical" evidence="2">
    <location>
        <begin position="173"/>
        <end position="193"/>
    </location>
</feature>
<dbReference type="EMBL" id="ML179735">
    <property type="protein sequence ID" value="THU82385.1"/>
    <property type="molecule type" value="Genomic_DNA"/>
</dbReference>
<keyword evidence="2" id="KW-0812">Transmembrane</keyword>
<dbReference type="Proteomes" id="UP000297245">
    <property type="component" value="Unassembled WGS sequence"/>
</dbReference>
<protein>
    <recommendedName>
        <fullName evidence="5">Family A G protein-coupled receptor-like protein</fullName>
    </recommendedName>
</protein>
<feature type="transmembrane region" description="Helical" evidence="2">
    <location>
        <begin position="20"/>
        <end position="46"/>
    </location>
</feature>
<keyword evidence="2" id="KW-1133">Transmembrane helix</keyword>
<evidence type="ECO:0000256" key="1">
    <source>
        <dbReference type="SAM" id="MobiDB-lite"/>
    </source>
</evidence>
<feature type="transmembrane region" description="Helical" evidence="2">
    <location>
        <begin position="101"/>
        <end position="121"/>
    </location>
</feature>
<feature type="compositionally biased region" description="Low complexity" evidence="1">
    <location>
        <begin position="270"/>
        <end position="282"/>
    </location>
</feature>
<gene>
    <name evidence="3" type="ORF">K435DRAFT_933905</name>
</gene>